<comment type="similarity">
    <text evidence="1">Belongs to the cytochrome P450 family.</text>
</comment>
<comment type="caution">
    <text evidence="3">The sequence shown here is derived from an EMBL/GenBank/DDBJ whole genome shotgun (WGS) entry which is preliminary data.</text>
</comment>
<feature type="compositionally biased region" description="Pro residues" evidence="2">
    <location>
        <begin position="469"/>
        <end position="479"/>
    </location>
</feature>
<dbReference type="RefSeq" id="WP_344467325.1">
    <property type="nucleotide sequence ID" value="NZ_BAAANT010000025.1"/>
</dbReference>
<dbReference type="PRINTS" id="PR00359">
    <property type="entry name" value="BP450"/>
</dbReference>
<dbReference type="InterPro" id="IPR002397">
    <property type="entry name" value="Cyt_P450_B"/>
</dbReference>
<dbReference type="Gene3D" id="1.10.630.10">
    <property type="entry name" value="Cytochrome P450"/>
    <property type="match status" value="1"/>
</dbReference>
<protein>
    <submittedName>
        <fullName evidence="3">Cytochrome P450</fullName>
    </submittedName>
</protein>
<dbReference type="EMBL" id="BAAANT010000025">
    <property type="protein sequence ID" value="GAA2149138.1"/>
    <property type="molecule type" value="Genomic_DNA"/>
</dbReference>
<dbReference type="CDD" id="cd20623">
    <property type="entry name" value="CYP_unk"/>
    <property type="match status" value="1"/>
</dbReference>
<accession>A0ABN2ZWN9</accession>
<evidence type="ECO:0000256" key="2">
    <source>
        <dbReference type="SAM" id="MobiDB-lite"/>
    </source>
</evidence>
<evidence type="ECO:0000313" key="3">
    <source>
        <dbReference type="EMBL" id="GAA2149138.1"/>
    </source>
</evidence>
<evidence type="ECO:0000256" key="1">
    <source>
        <dbReference type="ARBA" id="ARBA00010617"/>
    </source>
</evidence>
<dbReference type="PANTHER" id="PTHR46696:SF1">
    <property type="entry name" value="CYTOCHROME P450 YJIB-RELATED"/>
    <property type="match status" value="1"/>
</dbReference>
<feature type="region of interest" description="Disordered" evidence="2">
    <location>
        <begin position="1"/>
        <end position="20"/>
    </location>
</feature>
<name>A0ABN2ZWN9_9ACTN</name>
<dbReference type="PANTHER" id="PTHR46696">
    <property type="entry name" value="P450, PUTATIVE (EUROFUNG)-RELATED"/>
    <property type="match status" value="1"/>
</dbReference>
<dbReference type="Proteomes" id="UP001422759">
    <property type="component" value="Unassembled WGS sequence"/>
</dbReference>
<gene>
    <name evidence="3" type="ORF">GCM10009760_42000</name>
</gene>
<keyword evidence="4" id="KW-1185">Reference proteome</keyword>
<proteinExistence type="inferred from homology"/>
<feature type="compositionally biased region" description="Pro residues" evidence="2">
    <location>
        <begin position="450"/>
        <end position="461"/>
    </location>
</feature>
<dbReference type="InterPro" id="IPR017972">
    <property type="entry name" value="Cyt_P450_CS"/>
</dbReference>
<feature type="compositionally biased region" description="Low complexity" evidence="2">
    <location>
        <begin position="424"/>
        <end position="449"/>
    </location>
</feature>
<evidence type="ECO:0000313" key="4">
    <source>
        <dbReference type="Proteomes" id="UP001422759"/>
    </source>
</evidence>
<dbReference type="PROSITE" id="PS00086">
    <property type="entry name" value="CYTOCHROME_P450"/>
    <property type="match status" value="1"/>
</dbReference>
<sequence>MTTHFPDDLSHTPPPGCPAHGLAAPGLRRLYGPEAEADPAGLYEKLRAEHGEVAPVLLHGDIPAWLILGHSANLSAMRTPSRFSRDSRRWTAFQEGRVTADSPLMPVIAWQPLCVFADGEEHKRLRGAVTDSLNRFDGRGIRRYVTRYADQLIQEFGPTGRAELVAQFAEHLPMLVLTQLLGMPEEYGPRLVDAARDLMKGTETAIASNDYVVATLRRMMDRKRVTPGPDLVSWLMQHDAGLSDDEVLEHLRVVLLAANETTVNLIADTLKLTFTDRRFRAHLSGGHMTLPDALDQVLWDSPPMSLVAGRWATGDTELGGRQIKAGDMLLLGLAAGNVDPAVRPDLTKPLHGNRSHLSFGGGPHECPGQDIGRAIAETGIDILLTRLPDLQLTIEEDELTWTAAWLSRHLVELPVRFTARPATGAAPGAAARTPAGETAGGTTAAGPAVPATPPVPMPAPMPVATAGPPVAPPAGPPAAVPRQRRRRGWWSALTGRLWR</sequence>
<reference evidence="3 4" key="1">
    <citation type="journal article" date="2019" name="Int. J. Syst. Evol. Microbiol.">
        <title>The Global Catalogue of Microorganisms (GCM) 10K type strain sequencing project: providing services to taxonomists for standard genome sequencing and annotation.</title>
        <authorList>
            <consortium name="The Broad Institute Genomics Platform"/>
            <consortium name="The Broad Institute Genome Sequencing Center for Infectious Disease"/>
            <person name="Wu L."/>
            <person name="Ma J."/>
        </authorList>
    </citation>
    <scope>NUCLEOTIDE SEQUENCE [LARGE SCALE GENOMIC DNA]</scope>
    <source>
        <strain evidence="3 4">JCM 14560</strain>
    </source>
</reference>
<organism evidence="3 4">
    <name type="scientific">Kitasatospora kazusensis</name>
    <dbReference type="NCBI Taxonomy" id="407974"/>
    <lineage>
        <taxon>Bacteria</taxon>
        <taxon>Bacillati</taxon>
        <taxon>Actinomycetota</taxon>
        <taxon>Actinomycetes</taxon>
        <taxon>Kitasatosporales</taxon>
        <taxon>Streptomycetaceae</taxon>
        <taxon>Kitasatospora</taxon>
    </lineage>
</organism>
<dbReference type="SUPFAM" id="SSF48264">
    <property type="entry name" value="Cytochrome P450"/>
    <property type="match status" value="1"/>
</dbReference>
<feature type="compositionally biased region" description="Basic and acidic residues" evidence="2">
    <location>
        <begin position="1"/>
        <end position="10"/>
    </location>
</feature>
<dbReference type="InterPro" id="IPR036396">
    <property type="entry name" value="Cyt_P450_sf"/>
</dbReference>
<feature type="region of interest" description="Disordered" evidence="2">
    <location>
        <begin position="424"/>
        <end position="483"/>
    </location>
</feature>